<dbReference type="KEGG" id="dti:Desti_2043"/>
<name>I4C5A5_DESTA</name>
<organism evidence="3 4">
    <name type="scientific">Desulfomonile tiedjei (strain ATCC 49306 / DSM 6799 / DCB-1)</name>
    <dbReference type="NCBI Taxonomy" id="706587"/>
    <lineage>
        <taxon>Bacteria</taxon>
        <taxon>Pseudomonadati</taxon>
        <taxon>Thermodesulfobacteriota</taxon>
        <taxon>Desulfomonilia</taxon>
        <taxon>Desulfomonilales</taxon>
        <taxon>Desulfomonilaceae</taxon>
        <taxon>Desulfomonile</taxon>
    </lineage>
</organism>
<sequence>MKSKSMWCVAVLALTLFPLFAAQAYSLDGQMGYNQGPVRIQTYNSANPSQPLHQKVPQYQVPTYPAATVPNRQRVVAQQQATSGTAYQERLPDIRTNQMQRQATKPAAKKKPVQSAAAKAGHPSRQTPVKQGQLQSAAYSYQPTYPAQYRSAPQQGYYQNPSTGFYGNSYQNRYMAAPNYYQGYSYSGWGSAGQACPPGRA</sequence>
<dbReference type="Proteomes" id="UP000006055">
    <property type="component" value="Chromosome"/>
</dbReference>
<dbReference type="EMBL" id="CP003360">
    <property type="protein sequence ID" value="AFM24746.1"/>
    <property type="molecule type" value="Genomic_DNA"/>
</dbReference>
<accession>I4C5A5</accession>
<proteinExistence type="predicted"/>
<reference evidence="4" key="1">
    <citation type="submission" date="2012-06" db="EMBL/GenBank/DDBJ databases">
        <title>Complete sequence of chromosome of Desulfomonile tiedjei DSM 6799.</title>
        <authorList>
            <person name="Lucas S."/>
            <person name="Copeland A."/>
            <person name="Lapidus A."/>
            <person name="Glavina del Rio T."/>
            <person name="Dalin E."/>
            <person name="Tice H."/>
            <person name="Bruce D."/>
            <person name="Goodwin L."/>
            <person name="Pitluck S."/>
            <person name="Peters L."/>
            <person name="Ovchinnikova G."/>
            <person name="Zeytun A."/>
            <person name="Lu M."/>
            <person name="Kyrpides N."/>
            <person name="Mavromatis K."/>
            <person name="Ivanova N."/>
            <person name="Brettin T."/>
            <person name="Detter J.C."/>
            <person name="Han C."/>
            <person name="Larimer F."/>
            <person name="Land M."/>
            <person name="Hauser L."/>
            <person name="Markowitz V."/>
            <person name="Cheng J.-F."/>
            <person name="Hugenholtz P."/>
            <person name="Woyke T."/>
            <person name="Wu D."/>
            <person name="Spring S."/>
            <person name="Schroeder M."/>
            <person name="Brambilla E."/>
            <person name="Klenk H.-P."/>
            <person name="Eisen J.A."/>
        </authorList>
    </citation>
    <scope>NUCLEOTIDE SEQUENCE [LARGE SCALE GENOMIC DNA]</scope>
    <source>
        <strain evidence="4">ATCC 49306 / DSM 6799 / DCB-1</strain>
    </source>
</reference>
<feature type="signal peptide" evidence="2">
    <location>
        <begin position="1"/>
        <end position="24"/>
    </location>
</feature>
<dbReference type="HOGENOM" id="CLU_1358622_0_0_7"/>
<evidence type="ECO:0000256" key="2">
    <source>
        <dbReference type="SAM" id="SignalP"/>
    </source>
</evidence>
<protein>
    <submittedName>
        <fullName evidence="3">Uncharacterized protein</fullName>
    </submittedName>
</protein>
<gene>
    <name evidence="3" type="ordered locus">Desti_2043</name>
</gene>
<evidence type="ECO:0000256" key="1">
    <source>
        <dbReference type="SAM" id="MobiDB-lite"/>
    </source>
</evidence>
<dbReference type="RefSeq" id="WP_014809890.1">
    <property type="nucleotide sequence ID" value="NC_018025.1"/>
</dbReference>
<feature type="chain" id="PRO_5003686969" evidence="2">
    <location>
        <begin position="25"/>
        <end position="201"/>
    </location>
</feature>
<evidence type="ECO:0000313" key="3">
    <source>
        <dbReference type="EMBL" id="AFM24746.1"/>
    </source>
</evidence>
<feature type="region of interest" description="Disordered" evidence="1">
    <location>
        <begin position="99"/>
        <end position="135"/>
    </location>
</feature>
<evidence type="ECO:0000313" key="4">
    <source>
        <dbReference type="Proteomes" id="UP000006055"/>
    </source>
</evidence>
<feature type="compositionally biased region" description="Polar residues" evidence="1">
    <location>
        <begin position="124"/>
        <end position="135"/>
    </location>
</feature>
<keyword evidence="2" id="KW-0732">Signal</keyword>
<dbReference type="AlphaFoldDB" id="I4C5A5"/>
<keyword evidence="4" id="KW-1185">Reference proteome</keyword>